<evidence type="ECO:0000313" key="1">
    <source>
        <dbReference type="EMBL" id="AIE86446.1"/>
    </source>
</evidence>
<name>A0A068NSN1_FIMGI</name>
<evidence type="ECO:0008006" key="3">
    <source>
        <dbReference type="Google" id="ProtNLM"/>
    </source>
</evidence>
<protein>
    <recommendedName>
        <fullName evidence="3">DUF4352 domain-containing protein</fullName>
    </recommendedName>
</protein>
<keyword evidence="2" id="KW-1185">Reference proteome</keyword>
<dbReference type="KEGG" id="fgi:OP10G_3078"/>
<proteinExistence type="predicted"/>
<dbReference type="EMBL" id="CP007139">
    <property type="protein sequence ID" value="AIE86446.1"/>
    <property type="molecule type" value="Genomic_DNA"/>
</dbReference>
<dbReference type="Proteomes" id="UP000027982">
    <property type="component" value="Chromosome"/>
</dbReference>
<dbReference type="AlphaFoldDB" id="A0A068NSN1"/>
<sequence>MIAPGTSVHFDDWFFTARNARRVGRIGNLDAPPGKAFYIVDVNVRSEAKRVSFTFRPESVRITLDGHQLNPAEAAQRELPLPSAEIEHGEQATYSLALVGPAKGRELRVKFEAGGIGEWLDAILGENKEVLFRL</sequence>
<accession>A0A068NSN1</accession>
<organism evidence="1 2">
    <name type="scientific">Fimbriimonas ginsengisoli Gsoil 348</name>
    <dbReference type="NCBI Taxonomy" id="661478"/>
    <lineage>
        <taxon>Bacteria</taxon>
        <taxon>Bacillati</taxon>
        <taxon>Armatimonadota</taxon>
        <taxon>Fimbriimonadia</taxon>
        <taxon>Fimbriimonadales</taxon>
        <taxon>Fimbriimonadaceae</taxon>
        <taxon>Fimbriimonas</taxon>
    </lineage>
</organism>
<dbReference type="HOGENOM" id="CLU_1893091_0_0_0"/>
<gene>
    <name evidence="1" type="ORF">OP10G_3078</name>
</gene>
<reference evidence="1 2" key="1">
    <citation type="journal article" date="2014" name="PLoS ONE">
        <title>The first complete genome sequence of the class fimbriimonadia in the phylum armatimonadetes.</title>
        <authorList>
            <person name="Hu Z.Y."/>
            <person name="Wang Y.Z."/>
            <person name="Im W.T."/>
            <person name="Wang S.Y."/>
            <person name="Zhao G.P."/>
            <person name="Zheng H.J."/>
            <person name="Quan Z.X."/>
        </authorList>
    </citation>
    <scope>NUCLEOTIDE SEQUENCE [LARGE SCALE GENOMIC DNA]</scope>
    <source>
        <strain evidence="1">Gsoil 348</strain>
    </source>
</reference>
<evidence type="ECO:0000313" key="2">
    <source>
        <dbReference type="Proteomes" id="UP000027982"/>
    </source>
</evidence>
<dbReference type="STRING" id="661478.OP10G_3078"/>